<dbReference type="AlphaFoldDB" id="A0A378JC49"/>
<accession>A0A378JC49</accession>
<reference evidence="2 4" key="2">
    <citation type="submission" date="2018-06" db="EMBL/GenBank/DDBJ databases">
        <authorList>
            <consortium name="Pathogen Informatics"/>
            <person name="Doyle S."/>
        </authorList>
    </citation>
    <scope>NUCLEOTIDE SEQUENCE [LARGE SCALE GENOMIC DNA]</scope>
    <source>
        <strain evidence="2 4">NCTC12388</strain>
    </source>
</reference>
<dbReference type="RefSeq" id="WP_058500116.1">
    <property type="nucleotide sequence ID" value="NZ_CAAAHW010000005.1"/>
</dbReference>
<evidence type="ECO:0000313" key="1">
    <source>
        <dbReference type="EMBL" id="KTD06367.1"/>
    </source>
</evidence>
<protein>
    <submittedName>
        <fullName evidence="2">Uncharacterized protein</fullName>
    </submittedName>
</protein>
<organism evidence="2 4">
    <name type="scientific">Legionella gratiana</name>
    <dbReference type="NCBI Taxonomy" id="45066"/>
    <lineage>
        <taxon>Bacteria</taxon>
        <taxon>Pseudomonadati</taxon>
        <taxon>Pseudomonadota</taxon>
        <taxon>Gammaproteobacteria</taxon>
        <taxon>Legionellales</taxon>
        <taxon>Legionellaceae</taxon>
        <taxon>Legionella</taxon>
    </lineage>
</organism>
<evidence type="ECO:0000313" key="4">
    <source>
        <dbReference type="Proteomes" id="UP000254476"/>
    </source>
</evidence>
<keyword evidence="3" id="KW-1185">Reference proteome</keyword>
<dbReference type="EMBL" id="UGOB01000001">
    <property type="protein sequence ID" value="STX45185.1"/>
    <property type="molecule type" value="Genomic_DNA"/>
</dbReference>
<gene>
    <name evidence="1" type="ORF">Lgra_3144</name>
    <name evidence="2" type="ORF">NCTC12388_01914</name>
</gene>
<dbReference type="EMBL" id="LNYE01000029">
    <property type="protein sequence ID" value="KTD06367.1"/>
    <property type="molecule type" value="Genomic_DNA"/>
</dbReference>
<dbReference type="Proteomes" id="UP000054691">
    <property type="component" value="Unassembled WGS sequence"/>
</dbReference>
<dbReference type="Proteomes" id="UP000254476">
    <property type="component" value="Unassembled WGS sequence"/>
</dbReference>
<name>A0A378JC49_9GAMM</name>
<proteinExistence type="predicted"/>
<reference evidence="1 3" key="1">
    <citation type="submission" date="2015-11" db="EMBL/GenBank/DDBJ databases">
        <title>Genomic analysis of 38 Legionella species identifies large and diverse effector repertoires.</title>
        <authorList>
            <person name="Burstein D."/>
            <person name="Amaro F."/>
            <person name="Zusman T."/>
            <person name="Lifshitz Z."/>
            <person name="Cohen O."/>
            <person name="Gilbert J.A."/>
            <person name="Pupko T."/>
            <person name="Shuman H.A."/>
            <person name="Segal G."/>
        </authorList>
    </citation>
    <scope>NUCLEOTIDE SEQUENCE [LARGE SCALE GENOMIC DNA]</scope>
    <source>
        <strain evidence="1 3">Lyon 8420412</strain>
    </source>
</reference>
<evidence type="ECO:0000313" key="2">
    <source>
        <dbReference type="EMBL" id="STX45185.1"/>
    </source>
</evidence>
<sequence length="117" mass="13890">MENNNALSELEHLLQQLEPELKNFNLLVESMSTIVSAYKNNFNYINMIDKRKRYLANQNVEERIKLIISELNEFSDLIEKISRDEEIIELYAKDEILNKCRDLRNSILIKLNRANTM</sequence>
<evidence type="ECO:0000313" key="3">
    <source>
        <dbReference type="Proteomes" id="UP000054691"/>
    </source>
</evidence>